<sequence>MGIGVVVRDHFGVVRAALSRKFHGLLGPLATKTKAMEEGLQFALDHGVNATICEGDSMVVFNSLTGSIFPPASISNLISGSLLHAARFDVCKFSVVPRNGNRVAHGLGQYAKNLSDSCTWIGDIPPFLDQSVSRDQAAIDRGGDYLFIEAAGFVVIYVFSALKWREDSVVGIDNFNEFYDPTLKRTRQALLEYSGVLIVEGDINDMMLLKKLFELMTFTHVLHLAAQAGVRYAMENPLSYVHSNLAGFVNLFEVCKSVNPQSAILWDSSSLVYGLNTKVPLSGRSNILANRE</sequence>
<dbReference type="Pfam" id="PF16363">
    <property type="entry name" value="GDP_Man_Dehyd"/>
    <property type="match status" value="1"/>
</dbReference>
<dbReference type="SUPFAM" id="SSF51735">
    <property type="entry name" value="NAD(P)-binding Rossmann-fold domains"/>
    <property type="match status" value="1"/>
</dbReference>
<evidence type="ECO:0000259" key="4">
    <source>
        <dbReference type="Pfam" id="PF13456"/>
    </source>
</evidence>
<keyword evidence="3" id="KW-0413">Isomerase</keyword>
<keyword evidence="2" id="KW-0520">NAD</keyword>
<dbReference type="Gene3D" id="3.40.50.720">
    <property type="entry name" value="NAD(P)-binding Rossmann-like Domain"/>
    <property type="match status" value="1"/>
</dbReference>
<dbReference type="Proteomes" id="UP000237347">
    <property type="component" value="Unassembled WGS sequence"/>
</dbReference>
<organism evidence="6 7">
    <name type="scientific">Quercus suber</name>
    <name type="common">Cork oak</name>
    <dbReference type="NCBI Taxonomy" id="58331"/>
    <lineage>
        <taxon>Eukaryota</taxon>
        <taxon>Viridiplantae</taxon>
        <taxon>Streptophyta</taxon>
        <taxon>Embryophyta</taxon>
        <taxon>Tracheophyta</taxon>
        <taxon>Spermatophyta</taxon>
        <taxon>Magnoliopsida</taxon>
        <taxon>eudicotyledons</taxon>
        <taxon>Gunneridae</taxon>
        <taxon>Pentapetalae</taxon>
        <taxon>rosids</taxon>
        <taxon>fabids</taxon>
        <taxon>Fagales</taxon>
        <taxon>Fagaceae</taxon>
        <taxon>Quercus</taxon>
    </lineage>
</organism>
<gene>
    <name evidence="6" type="primary">GAE4_1</name>
    <name evidence="6" type="ORF">CFP56_027969</name>
</gene>
<dbReference type="EMBL" id="PKMF04000456">
    <property type="protein sequence ID" value="KAK7830754.1"/>
    <property type="molecule type" value="Genomic_DNA"/>
</dbReference>
<comment type="caution">
    <text evidence="6">The sequence shown here is derived from an EMBL/GenBank/DDBJ whole genome shotgun (WGS) entry which is preliminary data.</text>
</comment>
<dbReference type="GO" id="GO:0016853">
    <property type="term" value="F:isomerase activity"/>
    <property type="evidence" value="ECO:0007669"/>
    <property type="project" value="UniProtKB-KW"/>
</dbReference>
<evidence type="ECO:0000256" key="2">
    <source>
        <dbReference type="ARBA" id="ARBA00023027"/>
    </source>
</evidence>
<comment type="similarity">
    <text evidence="1">Belongs to the NAD(P)-dependent epimerase/dehydratase family.</text>
</comment>
<dbReference type="GO" id="GO:0004523">
    <property type="term" value="F:RNA-DNA hybrid ribonuclease activity"/>
    <property type="evidence" value="ECO:0007669"/>
    <property type="project" value="InterPro"/>
</dbReference>
<dbReference type="InterPro" id="IPR044730">
    <property type="entry name" value="RNase_H-like_dom_plant"/>
</dbReference>
<evidence type="ECO:0000259" key="5">
    <source>
        <dbReference type="Pfam" id="PF16363"/>
    </source>
</evidence>
<dbReference type="PANTHER" id="PTHR43574">
    <property type="entry name" value="EPIMERASE-RELATED"/>
    <property type="match status" value="1"/>
</dbReference>
<reference evidence="6 7" key="1">
    <citation type="journal article" date="2018" name="Sci. Data">
        <title>The draft genome sequence of cork oak.</title>
        <authorList>
            <person name="Ramos A.M."/>
            <person name="Usie A."/>
            <person name="Barbosa P."/>
            <person name="Barros P.M."/>
            <person name="Capote T."/>
            <person name="Chaves I."/>
            <person name="Simoes F."/>
            <person name="Abreu I."/>
            <person name="Carrasquinho I."/>
            <person name="Faro C."/>
            <person name="Guimaraes J.B."/>
            <person name="Mendonca D."/>
            <person name="Nobrega F."/>
            <person name="Rodrigues L."/>
            <person name="Saibo N.J.M."/>
            <person name="Varela M.C."/>
            <person name="Egas C."/>
            <person name="Matos J."/>
            <person name="Miguel C.M."/>
            <person name="Oliveira M.M."/>
            <person name="Ricardo C.P."/>
            <person name="Goncalves S."/>
        </authorList>
    </citation>
    <scope>NUCLEOTIDE SEQUENCE [LARGE SCALE GENOMIC DNA]</scope>
    <source>
        <strain evidence="7">cv. HL8</strain>
    </source>
</reference>
<dbReference type="InterPro" id="IPR002156">
    <property type="entry name" value="RNaseH_domain"/>
</dbReference>
<evidence type="ECO:0000256" key="1">
    <source>
        <dbReference type="ARBA" id="ARBA00007637"/>
    </source>
</evidence>
<feature type="domain" description="NAD(P)-binding" evidence="5">
    <location>
        <begin position="151"/>
        <end position="282"/>
    </location>
</feature>
<dbReference type="InterPro" id="IPR036397">
    <property type="entry name" value="RNaseH_sf"/>
</dbReference>
<keyword evidence="7" id="KW-1185">Reference proteome</keyword>
<dbReference type="InterPro" id="IPR016040">
    <property type="entry name" value="NAD(P)-bd_dom"/>
</dbReference>
<name>A0AAW0JVM1_QUESU</name>
<feature type="domain" description="RNase H type-1" evidence="4">
    <location>
        <begin position="2"/>
        <end position="109"/>
    </location>
</feature>
<dbReference type="Pfam" id="PF13456">
    <property type="entry name" value="RVT_3"/>
    <property type="match status" value="1"/>
</dbReference>
<dbReference type="CDD" id="cd06222">
    <property type="entry name" value="RNase_H_like"/>
    <property type="match status" value="1"/>
</dbReference>
<evidence type="ECO:0000313" key="6">
    <source>
        <dbReference type="EMBL" id="KAK7830754.1"/>
    </source>
</evidence>
<proteinExistence type="inferred from homology"/>
<dbReference type="InterPro" id="IPR036291">
    <property type="entry name" value="NAD(P)-bd_dom_sf"/>
</dbReference>
<dbReference type="Gene3D" id="3.30.420.10">
    <property type="entry name" value="Ribonuclease H-like superfamily/Ribonuclease H"/>
    <property type="match status" value="1"/>
</dbReference>
<dbReference type="GO" id="GO:0003676">
    <property type="term" value="F:nucleic acid binding"/>
    <property type="evidence" value="ECO:0007669"/>
    <property type="project" value="InterPro"/>
</dbReference>
<dbReference type="AlphaFoldDB" id="A0AAW0JVM1"/>
<accession>A0AAW0JVM1</accession>
<evidence type="ECO:0000313" key="7">
    <source>
        <dbReference type="Proteomes" id="UP000237347"/>
    </source>
</evidence>
<protein>
    <submittedName>
        <fullName evidence="6">Udp-glucuronate 4-epimerase 4</fullName>
    </submittedName>
</protein>
<evidence type="ECO:0000256" key="3">
    <source>
        <dbReference type="ARBA" id="ARBA00023235"/>
    </source>
</evidence>